<sequence>MGSEELAKHLIDSNRYMVLGTVDPDGRPRVSPVYFAPDGYSLMYWVSSVESHHSRNIAERPEVSMVVFDSAAEIGRGQAVYLIARAEVVPDEELESCLDTVTWTRFPGLRQFDAAELREPELWRLYRAQVSEHSIHVPGRDPEYGTGTDRRMTVTLD</sequence>
<feature type="region of interest" description="Disordered" evidence="2">
    <location>
        <begin position="136"/>
        <end position="157"/>
    </location>
</feature>
<dbReference type="Pfam" id="PF01243">
    <property type="entry name" value="PNPOx_N"/>
    <property type="match status" value="1"/>
</dbReference>
<dbReference type="InterPro" id="IPR012349">
    <property type="entry name" value="Split_barrel_FMN-bd"/>
</dbReference>
<accession>A0A4R7SUK7</accession>
<feature type="domain" description="Pyridoxamine 5'-phosphate oxidase N-terminal" evidence="3">
    <location>
        <begin position="6"/>
        <end position="96"/>
    </location>
</feature>
<dbReference type="RefSeq" id="WP_133985383.1">
    <property type="nucleotide sequence ID" value="NZ_SOCE01000003.1"/>
</dbReference>
<dbReference type="EMBL" id="SOCE01000003">
    <property type="protein sequence ID" value="TDU82545.1"/>
    <property type="molecule type" value="Genomic_DNA"/>
</dbReference>
<dbReference type="GO" id="GO:0016627">
    <property type="term" value="F:oxidoreductase activity, acting on the CH-CH group of donors"/>
    <property type="evidence" value="ECO:0007669"/>
    <property type="project" value="TreeGrafter"/>
</dbReference>
<evidence type="ECO:0000256" key="1">
    <source>
        <dbReference type="ARBA" id="ARBA00023002"/>
    </source>
</evidence>
<proteinExistence type="predicted"/>
<name>A0A4R7SUK7_9ACTN</name>
<reference evidence="4 5" key="1">
    <citation type="submission" date="2019-03" db="EMBL/GenBank/DDBJ databases">
        <title>Genomic Encyclopedia of Type Strains, Phase III (KMG-III): the genomes of soil and plant-associated and newly described type strains.</title>
        <authorList>
            <person name="Whitman W."/>
        </authorList>
    </citation>
    <scope>NUCLEOTIDE SEQUENCE [LARGE SCALE GENOMIC DNA]</scope>
    <source>
        <strain evidence="4 5">VKM Ac-2575</strain>
    </source>
</reference>
<dbReference type="InterPro" id="IPR052019">
    <property type="entry name" value="F420H2_bilvrd_red/Heme_oxyg"/>
</dbReference>
<dbReference type="PANTHER" id="PTHR35176:SF6">
    <property type="entry name" value="HEME OXYGENASE HI_0854-RELATED"/>
    <property type="match status" value="1"/>
</dbReference>
<keyword evidence="5" id="KW-1185">Reference proteome</keyword>
<evidence type="ECO:0000313" key="4">
    <source>
        <dbReference type="EMBL" id="TDU82545.1"/>
    </source>
</evidence>
<comment type="caution">
    <text evidence="4">The sequence shown here is derived from an EMBL/GenBank/DDBJ whole genome shotgun (WGS) entry which is preliminary data.</text>
</comment>
<dbReference type="SUPFAM" id="SSF50475">
    <property type="entry name" value="FMN-binding split barrel"/>
    <property type="match status" value="1"/>
</dbReference>
<evidence type="ECO:0000313" key="5">
    <source>
        <dbReference type="Proteomes" id="UP000295151"/>
    </source>
</evidence>
<dbReference type="GO" id="GO:0005829">
    <property type="term" value="C:cytosol"/>
    <property type="evidence" value="ECO:0007669"/>
    <property type="project" value="TreeGrafter"/>
</dbReference>
<keyword evidence="1" id="KW-0560">Oxidoreductase</keyword>
<dbReference type="InterPro" id="IPR011576">
    <property type="entry name" value="Pyridox_Oxase_N"/>
</dbReference>
<dbReference type="OrthoDB" id="9788889at2"/>
<evidence type="ECO:0000256" key="2">
    <source>
        <dbReference type="SAM" id="MobiDB-lite"/>
    </source>
</evidence>
<dbReference type="Gene3D" id="2.30.110.10">
    <property type="entry name" value="Electron Transport, Fmn-binding Protein, Chain A"/>
    <property type="match status" value="1"/>
</dbReference>
<dbReference type="AlphaFoldDB" id="A0A4R7SUK7"/>
<organism evidence="4 5">
    <name type="scientific">Kribbella voronezhensis</name>
    <dbReference type="NCBI Taxonomy" id="2512212"/>
    <lineage>
        <taxon>Bacteria</taxon>
        <taxon>Bacillati</taxon>
        <taxon>Actinomycetota</taxon>
        <taxon>Actinomycetes</taxon>
        <taxon>Propionibacteriales</taxon>
        <taxon>Kribbellaceae</taxon>
        <taxon>Kribbella</taxon>
    </lineage>
</organism>
<dbReference type="Proteomes" id="UP000295151">
    <property type="component" value="Unassembled WGS sequence"/>
</dbReference>
<protein>
    <submittedName>
        <fullName evidence="4">Pyridoxamine 5'-phosphate oxidase</fullName>
    </submittedName>
</protein>
<evidence type="ECO:0000259" key="3">
    <source>
        <dbReference type="Pfam" id="PF01243"/>
    </source>
</evidence>
<dbReference type="GO" id="GO:0070967">
    <property type="term" value="F:coenzyme F420 binding"/>
    <property type="evidence" value="ECO:0007669"/>
    <property type="project" value="TreeGrafter"/>
</dbReference>
<gene>
    <name evidence="4" type="ORF">EV138_7440</name>
</gene>
<dbReference type="PANTHER" id="PTHR35176">
    <property type="entry name" value="HEME OXYGENASE HI_0854-RELATED"/>
    <property type="match status" value="1"/>
</dbReference>